<dbReference type="KEGG" id="jda:BW727_101391"/>
<evidence type="ECO:0000313" key="2">
    <source>
        <dbReference type="EMBL" id="AQS53758.1"/>
    </source>
</evidence>
<dbReference type="Pfam" id="PF01323">
    <property type="entry name" value="DSBA"/>
    <property type="match status" value="1"/>
</dbReference>
<keyword evidence="3" id="KW-1185">Reference proteome</keyword>
<proteinExistence type="predicted"/>
<dbReference type="OrthoDB" id="9799122at2"/>
<accession>A0A1S6IQD3</accession>
<reference evidence="2 3" key="1">
    <citation type="journal article" date="2014" name="Int. J. Syst. Evol. Microbiol.">
        <title>Jeotgalibaca dankookensis gen. nov., sp. nov., a member of the family Carnobacteriaceae, isolated from seujeot (Korean traditional food).</title>
        <authorList>
            <person name="Lee D.G."/>
            <person name="Trujillo M.E."/>
            <person name="Kang H."/>
            <person name="Ahn T.Y."/>
        </authorList>
    </citation>
    <scope>NUCLEOTIDE SEQUENCE [LARGE SCALE GENOMIC DNA]</scope>
    <source>
        <strain evidence="2 3">EX-07</strain>
    </source>
</reference>
<dbReference type="PANTHER" id="PTHR13887">
    <property type="entry name" value="GLUTATHIONE S-TRANSFERASE KAPPA"/>
    <property type="match status" value="1"/>
</dbReference>
<dbReference type="AlphaFoldDB" id="A0A1S6IQD3"/>
<protein>
    <recommendedName>
        <fullName evidence="1">DSBA-like thioredoxin domain-containing protein</fullName>
    </recommendedName>
</protein>
<dbReference type="Proteomes" id="UP000188993">
    <property type="component" value="Chromosome"/>
</dbReference>
<evidence type="ECO:0000259" key="1">
    <source>
        <dbReference type="Pfam" id="PF01323"/>
    </source>
</evidence>
<feature type="domain" description="DSBA-like thioredoxin" evidence="1">
    <location>
        <begin position="3"/>
        <end position="204"/>
    </location>
</feature>
<dbReference type="InterPro" id="IPR036249">
    <property type="entry name" value="Thioredoxin-like_sf"/>
</dbReference>
<dbReference type="RefSeq" id="WP_062468501.1">
    <property type="nucleotide sequence ID" value="NZ_BBYN01000009.1"/>
</dbReference>
<dbReference type="SUPFAM" id="SSF52833">
    <property type="entry name" value="Thioredoxin-like"/>
    <property type="match status" value="1"/>
</dbReference>
<organism evidence="2 3">
    <name type="scientific">Jeotgalibaca dankookensis</name>
    <dbReference type="NCBI Taxonomy" id="708126"/>
    <lineage>
        <taxon>Bacteria</taxon>
        <taxon>Bacillati</taxon>
        <taxon>Bacillota</taxon>
        <taxon>Bacilli</taxon>
        <taxon>Lactobacillales</taxon>
        <taxon>Carnobacteriaceae</taxon>
        <taxon>Jeotgalibaca</taxon>
    </lineage>
</organism>
<dbReference type="EMBL" id="CP019728">
    <property type="protein sequence ID" value="AQS53758.1"/>
    <property type="molecule type" value="Genomic_DNA"/>
</dbReference>
<name>A0A1S6IQD3_9LACT</name>
<evidence type="ECO:0000313" key="3">
    <source>
        <dbReference type="Proteomes" id="UP000188993"/>
    </source>
</evidence>
<dbReference type="Gene3D" id="3.40.30.10">
    <property type="entry name" value="Glutaredoxin"/>
    <property type="match status" value="1"/>
</dbReference>
<dbReference type="InterPro" id="IPR001853">
    <property type="entry name" value="DSBA-like_thioredoxin_dom"/>
</dbReference>
<dbReference type="STRING" id="708126.BW727_101391"/>
<gene>
    <name evidence="2" type="ORF">BW727_101391</name>
</gene>
<dbReference type="PANTHER" id="PTHR13887:SF41">
    <property type="entry name" value="THIOREDOXIN SUPERFAMILY PROTEIN"/>
    <property type="match status" value="1"/>
</dbReference>
<dbReference type="CDD" id="cd03024">
    <property type="entry name" value="DsbA_FrnE"/>
    <property type="match status" value="1"/>
</dbReference>
<dbReference type="GO" id="GO:0016491">
    <property type="term" value="F:oxidoreductase activity"/>
    <property type="evidence" value="ECO:0007669"/>
    <property type="project" value="InterPro"/>
</dbReference>
<sequence length="212" mass="24107">MKIEIWSDFVCPFCYIGNKHLENALEKFEHADEVEIEFKSYELDPTAKHVPGKTMAETLAESKGLPMAQVEQMNQQITQMAESAGLTFNNATAQYANTFDAHRLFQYAKSIGKGYDYDERLKKAYFTDSLLISDFDTLVELAGEIGIDKEEARAILESDRYAEEVRADVQEARQIGVQGVPFFVFDRKYAVSGAQPEEVFTQTLETTWAEKQ</sequence>